<accession>A0A7S2JFY2</accession>
<organism evidence="2">
    <name type="scientific">Alexandrium andersonii</name>
    <dbReference type="NCBI Taxonomy" id="327968"/>
    <lineage>
        <taxon>Eukaryota</taxon>
        <taxon>Sar</taxon>
        <taxon>Alveolata</taxon>
        <taxon>Dinophyceae</taxon>
        <taxon>Gonyaulacales</taxon>
        <taxon>Pyrocystaceae</taxon>
        <taxon>Alexandrium</taxon>
    </lineage>
</organism>
<evidence type="ECO:0000256" key="1">
    <source>
        <dbReference type="SAM" id="MobiDB-lite"/>
    </source>
</evidence>
<name>A0A7S2JFY2_9DINO</name>
<dbReference type="EMBL" id="HBGQ01104323">
    <property type="protein sequence ID" value="CAD9546712.1"/>
    <property type="molecule type" value="Transcribed_RNA"/>
</dbReference>
<proteinExistence type="predicted"/>
<evidence type="ECO:0000313" key="2">
    <source>
        <dbReference type="EMBL" id="CAD9546712.1"/>
    </source>
</evidence>
<sequence>MGQSSACSCEGHKDNELSGFTPRVGAPHDMVMAAVPAEKSKRKGLAKEIERLKGFWRTETDVQMMGEIVDGVVIWDEAFNHPQSPLRVGPDGKIEMELMSAMHQATYHEGPPAQLRWSDGEVWIKVNK</sequence>
<protein>
    <submittedName>
        <fullName evidence="2">Uncharacterized protein</fullName>
    </submittedName>
</protein>
<reference evidence="2" key="1">
    <citation type="submission" date="2021-01" db="EMBL/GenBank/DDBJ databases">
        <authorList>
            <person name="Corre E."/>
            <person name="Pelletier E."/>
            <person name="Niang G."/>
            <person name="Scheremetjew M."/>
            <person name="Finn R."/>
            <person name="Kale V."/>
            <person name="Holt S."/>
            <person name="Cochrane G."/>
            <person name="Meng A."/>
            <person name="Brown T."/>
            <person name="Cohen L."/>
        </authorList>
    </citation>
    <scope>NUCLEOTIDE SEQUENCE</scope>
    <source>
        <strain evidence="2">CCMP2222</strain>
    </source>
</reference>
<feature type="region of interest" description="Disordered" evidence="1">
    <location>
        <begin position="1"/>
        <end position="24"/>
    </location>
</feature>
<gene>
    <name evidence="2" type="ORF">AAND1436_LOCUS49935</name>
</gene>
<dbReference type="AlphaFoldDB" id="A0A7S2JFY2"/>